<proteinExistence type="predicted"/>
<organism evidence="1 2">
    <name type="scientific">Rotaria magnacalcarata</name>
    <dbReference type="NCBI Taxonomy" id="392030"/>
    <lineage>
        <taxon>Eukaryota</taxon>
        <taxon>Metazoa</taxon>
        <taxon>Spiralia</taxon>
        <taxon>Gnathifera</taxon>
        <taxon>Rotifera</taxon>
        <taxon>Eurotatoria</taxon>
        <taxon>Bdelloidea</taxon>
        <taxon>Philodinida</taxon>
        <taxon>Philodinidae</taxon>
        <taxon>Rotaria</taxon>
    </lineage>
</organism>
<comment type="caution">
    <text evidence="1">The sequence shown here is derived from an EMBL/GenBank/DDBJ whole genome shotgun (WGS) entry which is preliminary data.</text>
</comment>
<protein>
    <submittedName>
        <fullName evidence="1">Uncharacterized protein</fullName>
    </submittedName>
</protein>
<name>A0A8S3CAV6_9BILA</name>
<dbReference type="EMBL" id="CAJOBI010163360">
    <property type="protein sequence ID" value="CAF4859994.1"/>
    <property type="molecule type" value="Genomic_DNA"/>
</dbReference>
<reference evidence="1" key="1">
    <citation type="submission" date="2021-02" db="EMBL/GenBank/DDBJ databases">
        <authorList>
            <person name="Nowell W R."/>
        </authorList>
    </citation>
    <scope>NUCLEOTIDE SEQUENCE</scope>
</reference>
<gene>
    <name evidence="1" type="ORF">SMN809_LOCUS49806</name>
</gene>
<feature type="non-terminal residue" evidence="1">
    <location>
        <position position="1"/>
    </location>
</feature>
<evidence type="ECO:0000313" key="1">
    <source>
        <dbReference type="EMBL" id="CAF4859994.1"/>
    </source>
</evidence>
<sequence>KLFDDMDVEEAISKAPVAAHSILKSILSRPPGYRELELDDNGNVISITKLDPDKITSRRFD</sequence>
<evidence type="ECO:0000313" key="2">
    <source>
        <dbReference type="Proteomes" id="UP000676336"/>
    </source>
</evidence>
<dbReference type="AlphaFoldDB" id="A0A8S3CAV6"/>
<dbReference type="Proteomes" id="UP000676336">
    <property type="component" value="Unassembled WGS sequence"/>
</dbReference>
<feature type="non-terminal residue" evidence="1">
    <location>
        <position position="61"/>
    </location>
</feature>
<accession>A0A8S3CAV6</accession>